<accession>A0A3R6V372</accession>
<dbReference type="Proteomes" id="UP000285060">
    <property type="component" value="Unassembled WGS sequence"/>
</dbReference>
<dbReference type="PROSITE" id="PS51253">
    <property type="entry name" value="HTH_CENPB"/>
    <property type="match status" value="1"/>
</dbReference>
<dbReference type="PANTHER" id="PTHR19303:SF57">
    <property type="entry name" value="HTH CENPB-TYPE DOMAIN-CONTAINING PROTEIN"/>
    <property type="match status" value="1"/>
</dbReference>
<dbReference type="Pfam" id="PF03221">
    <property type="entry name" value="HTH_Tnp_Tc5"/>
    <property type="match status" value="1"/>
</dbReference>
<keyword evidence="1" id="KW-0238">DNA-binding</keyword>
<feature type="region of interest" description="Disordered" evidence="2">
    <location>
        <begin position="1"/>
        <end position="27"/>
    </location>
</feature>
<evidence type="ECO:0000313" key="5">
    <source>
        <dbReference type="Proteomes" id="UP000285060"/>
    </source>
</evidence>
<dbReference type="GO" id="GO:0005634">
    <property type="term" value="C:nucleus"/>
    <property type="evidence" value="ECO:0007669"/>
    <property type="project" value="TreeGrafter"/>
</dbReference>
<evidence type="ECO:0000256" key="1">
    <source>
        <dbReference type="ARBA" id="ARBA00023125"/>
    </source>
</evidence>
<feature type="compositionally biased region" description="Basic residues" evidence="2">
    <location>
        <begin position="13"/>
        <end position="27"/>
    </location>
</feature>
<evidence type="ECO:0000259" key="3">
    <source>
        <dbReference type="PROSITE" id="PS51253"/>
    </source>
</evidence>
<reference evidence="4 5" key="1">
    <citation type="submission" date="2018-08" db="EMBL/GenBank/DDBJ databases">
        <title>Aphanomyces genome sequencing and annotation.</title>
        <authorList>
            <person name="Minardi D."/>
            <person name="Oidtmann B."/>
            <person name="Van Der Giezen M."/>
            <person name="Studholme D.J."/>
        </authorList>
    </citation>
    <scope>NUCLEOTIDE SEQUENCE [LARGE SCALE GENOMIC DNA]</scope>
    <source>
        <strain evidence="4 5">NJM0002</strain>
    </source>
</reference>
<keyword evidence="5" id="KW-1185">Reference proteome</keyword>
<name>A0A3R6V372_9STRA</name>
<evidence type="ECO:0000256" key="2">
    <source>
        <dbReference type="SAM" id="MobiDB-lite"/>
    </source>
</evidence>
<dbReference type="EMBL" id="QUSY01002781">
    <property type="protein sequence ID" value="RHY19924.1"/>
    <property type="molecule type" value="Genomic_DNA"/>
</dbReference>
<evidence type="ECO:0000313" key="4">
    <source>
        <dbReference type="EMBL" id="RHY19924.1"/>
    </source>
</evidence>
<dbReference type="SMART" id="SM00674">
    <property type="entry name" value="CENPB"/>
    <property type="match status" value="1"/>
</dbReference>
<dbReference type="PANTHER" id="PTHR19303">
    <property type="entry name" value="TRANSPOSON"/>
    <property type="match status" value="1"/>
</dbReference>
<dbReference type="Gene3D" id="1.10.10.60">
    <property type="entry name" value="Homeodomain-like"/>
    <property type="match status" value="1"/>
</dbReference>
<feature type="domain" description="HTH CENPB-type" evidence="3">
    <location>
        <begin position="101"/>
        <end position="174"/>
    </location>
</feature>
<dbReference type="SUPFAM" id="SSF46689">
    <property type="entry name" value="Homeodomain-like"/>
    <property type="match status" value="1"/>
</dbReference>
<comment type="caution">
    <text evidence="4">The sequence shown here is derived from an EMBL/GenBank/DDBJ whole genome shotgun (WGS) entry which is preliminary data.</text>
</comment>
<dbReference type="InterPro" id="IPR050863">
    <property type="entry name" value="CenT-Element_Derived"/>
</dbReference>
<dbReference type="AlphaFoldDB" id="A0A3R6V372"/>
<dbReference type="InterPro" id="IPR009057">
    <property type="entry name" value="Homeodomain-like_sf"/>
</dbReference>
<gene>
    <name evidence="4" type="ORF">DYB32_010141</name>
</gene>
<organism evidence="4 5">
    <name type="scientific">Aphanomyces invadans</name>
    <dbReference type="NCBI Taxonomy" id="157072"/>
    <lineage>
        <taxon>Eukaryota</taxon>
        <taxon>Sar</taxon>
        <taxon>Stramenopiles</taxon>
        <taxon>Oomycota</taxon>
        <taxon>Saprolegniomycetes</taxon>
        <taxon>Saprolegniales</taxon>
        <taxon>Verrucalvaceae</taxon>
        <taxon>Aphanomyces</taxon>
    </lineage>
</organism>
<protein>
    <recommendedName>
        <fullName evidence="3">HTH CENPB-type domain-containing protein</fullName>
    </recommendedName>
</protein>
<dbReference type="InterPro" id="IPR006600">
    <property type="entry name" value="HTH_CenpB_DNA-bd_dom"/>
</dbReference>
<dbReference type="VEuPathDB" id="FungiDB:H310_13160"/>
<dbReference type="GO" id="GO:0003677">
    <property type="term" value="F:DNA binding"/>
    <property type="evidence" value="ECO:0007669"/>
    <property type="project" value="UniProtKB-KW"/>
</dbReference>
<proteinExistence type="predicted"/>
<sequence>MEEDGLAQVQSRQRGRPVSKYGPKKKPKQFKNSVVTYSERLTLIKYYKSFGMSATLVAFHPHLNTVARESVRKKIFTWVKNRDFIQKMASSPGTTNISCWRPLGAGTTLSADTEEHLVRWVLDMSKDGVPVTNNMLKIMALEVAIDSGLQDHEFLAGWHRVHGFKRQHGLSMRARTRIGQDTPEDGVETLNGFASRIRCILADHNIERIYNADQTGVNYEYLPTKTLNPTGDRTISIKCGGKTKERVTAMLLADSTGAKHPLFLVLRPPQTRSSEVYRSNCSRRRARPLWVRLRKDLPTTTIVNGFKKCQHVDGPSTLAEESCEVLDDDVLVELFATCAVEDTMDPGNDIGNTGDEDEDAGLD</sequence>